<proteinExistence type="predicted"/>
<organism evidence="1">
    <name type="scientific">marine sediment metagenome</name>
    <dbReference type="NCBI Taxonomy" id="412755"/>
    <lineage>
        <taxon>unclassified sequences</taxon>
        <taxon>metagenomes</taxon>
        <taxon>ecological metagenomes</taxon>
    </lineage>
</organism>
<reference evidence="1" key="1">
    <citation type="journal article" date="2014" name="Front. Microbiol.">
        <title>High frequency of phylogenetically diverse reductive dehalogenase-homologous genes in deep subseafloor sedimentary metagenomes.</title>
        <authorList>
            <person name="Kawai M."/>
            <person name="Futagami T."/>
            <person name="Toyoda A."/>
            <person name="Takaki Y."/>
            <person name="Nishi S."/>
            <person name="Hori S."/>
            <person name="Arai W."/>
            <person name="Tsubouchi T."/>
            <person name="Morono Y."/>
            <person name="Uchiyama I."/>
            <person name="Ito T."/>
            <person name="Fujiyama A."/>
            <person name="Inagaki F."/>
            <person name="Takami H."/>
        </authorList>
    </citation>
    <scope>NUCLEOTIDE SEQUENCE</scope>
    <source>
        <strain evidence="1">Expedition CK06-06</strain>
    </source>
</reference>
<dbReference type="EMBL" id="BART01006168">
    <property type="protein sequence ID" value="GAG58873.1"/>
    <property type="molecule type" value="Genomic_DNA"/>
</dbReference>
<dbReference type="AlphaFoldDB" id="X0ZEX0"/>
<gene>
    <name evidence="1" type="ORF">S01H4_14047</name>
</gene>
<accession>X0ZEX0</accession>
<protein>
    <submittedName>
        <fullName evidence="1">Uncharacterized protein</fullName>
    </submittedName>
</protein>
<comment type="caution">
    <text evidence="1">The sequence shown here is derived from an EMBL/GenBank/DDBJ whole genome shotgun (WGS) entry which is preliminary data.</text>
</comment>
<sequence length="76" mass="8706">MADNAEVSDRICVFFAKQKRTFEPTAKAVPERMVDLRAEAVFGVSLLQEDPWVFAFDFSLLAPWRHKHIKGVVTQI</sequence>
<evidence type="ECO:0000313" key="1">
    <source>
        <dbReference type="EMBL" id="GAG58873.1"/>
    </source>
</evidence>
<name>X0ZEX0_9ZZZZ</name>